<dbReference type="InterPro" id="IPR050639">
    <property type="entry name" value="SSR_resolvase"/>
</dbReference>
<dbReference type="GO" id="GO:0000150">
    <property type="term" value="F:DNA strand exchange activity"/>
    <property type="evidence" value="ECO:0007669"/>
    <property type="project" value="InterPro"/>
</dbReference>
<dbReference type="eggNOG" id="COG1961">
    <property type="taxonomic scope" value="Bacteria"/>
</dbReference>
<comment type="caution">
    <text evidence="4">The sequence shown here is derived from an EMBL/GenBank/DDBJ whole genome shotgun (WGS) entry which is preliminary data.</text>
</comment>
<name>L1QLN6_9CLOT</name>
<dbReference type="HOGENOM" id="CLU_546198_0_0_9"/>
<dbReference type="Gene3D" id="3.40.50.1390">
    <property type="entry name" value="Resolvase, N-terminal catalytic domain"/>
    <property type="match status" value="1"/>
</dbReference>
<reference evidence="4 5" key="1">
    <citation type="submission" date="2012-05" db="EMBL/GenBank/DDBJ databases">
        <authorList>
            <person name="Weinstock G."/>
            <person name="Sodergren E."/>
            <person name="Lobos E.A."/>
            <person name="Fulton L."/>
            <person name="Fulton R."/>
            <person name="Courtney L."/>
            <person name="Fronick C."/>
            <person name="O'Laughlin M."/>
            <person name="Godfrey J."/>
            <person name="Wilson R.M."/>
            <person name="Miner T."/>
            <person name="Farmer C."/>
            <person name="Delehaunty K."/>
            <person name="Cordes M."/>
            <person name="Minx P."/>
            <person name="Tomlinson C."/>
            <person name="Chen J."/>
            <person name="Wollam A."/>
            <person name="Pepin K.H."/>
            <person name="Bhonagiri V."/>
            <person name="Zhang X."/>
            <person name="Suruliraj S."/>
            <person name="Warren W."/>
            <person name="Mitreva M."/>
            <person name="Mardis E.R."/>
            <person name="Wilson R.K."/>
        </authorList>
    </citation>
    <scope>NUCLEOTIDE SEQUENCE [LARGE SCALE GENOMIC DNA]</scope>
    <source>
        <strain evidence="4 5">DSM 1785</strain>
    </source>
</reference>
<dbReference type="RefSeq" id="WP_005211043.1">
    <property type="nucleotide sequence ID" value="NZ_KB291615.1"/>
</dbReference>
<dbReference type="Proteomes" id="UP000010420">
    <property type="component" value="Unassembled WGS sequence"/>
</dbReference>
<proteinExistence type="predicted"/>
<dbReference type="Gene3D" id="3.90.1750.20">
    <property type="entry name" value="Putative Large Serine Recombinase, Chain B, Domain 2"/>
    <property type="match status" value="1"/>
</dbReference>
<dbReference type="SUPFAM" id="SSF53041">
    <property type="entry name" value="Resolvase-like"/>
    <property type="match status" value="1"/>
</dbReference>
<dbReference type="AlphaFoldDB" id="L1QLN6"/>
<feature type="domain" description="Resolvase/invertase-type recombinase catalytic" evidence="3">
    <location>
        <begin position="20"/>
        <end position="168"/>
    </location>
</feature>
<dbReference type="EMBL" id="AMEZ01000022">
    <property type="protein sequence ID" value="EKY28640.1"/>
    <property type="molecule type" value="Genomic_DNA"/>
</dbReference>
<dbReference type="Pfam" id="PF00239">
    <property type="entry name" value="Resolvase"/>
    <property type="match status" value="1"/>
</dbReference>
<organism evidence="4 5">
    <name type="scientific">Clostridium celatum DSM 1785</name>
    <dbReference type="NCBI Taxonomy" id="545697"/>
    <lineage>
        <taxon>Bacteria</taxon>
        <taxon>Bacillati</taxon>
        <taxon>Bacillota</taxon>
        <taxon>Clostridia</taxon>
        <taxon>Eubacteriales</taxon>
        <taxon>Clostridiaceae</taxon>
        <taxon>Clostridium</taxon>
    </lineage>
</organism>
<dbReference type="SMART" id="SM00857">
    <property type="entry name" value="Resolvase"/>
    <property type="match status" value="1"/>
</dbReference>
<accession>L1QLN6</accession>
<dbReference type="PANTHER" id="PTHR30461">
    <property type="entry name" value="DNA-INVERTASE FROM LAMBDOID PROPHAGE"/>
    <property type="match status" value="1"/>
</dbReference>
<dbReference type="InterPro" id="IPR036162">
    <property type="entry name" value="Resolvase-like_N_sf"/>
</dbReference>
<dbReference type="PANTHER" id="PTHR30461:SF2">
    <property type="entry name" value="SERINE RECOMBINASE PINE-RELATED"/>
    <property type="match status" value="1"/>
</dbReference>
<evidence type="ECO:0000256" key="1">
    <source>
        <dbReference type="ARBA" id="ARBA00023125"/>
    </source>
</evidence>
<evidence type="ECO:0000313" key="5">
    <source>
        <dbReference type="Proteomes" id="UP000010420"/>
    </source>
</evidence>
<keyword evidence="1" id="KW-0238">DNA-binding</keyword>
<evidence type="ECO:0000256" key="2">
    <source>
        <dbReference type="ARBA" id="ARBA00023172"/>
    </source>
</evidence>
<sequence>MQNLKLLPTLSTIINSPKNLAAIYVRKSHHLDNYSEDTQYNACIERMYSEGLQLYNYYYEVVTAVQKHIYERKQFNNLIQAAKKGYFKTLIVFKLDRLVRRKDDLMQVINFLKKYKIRLIIADIPNNIDINDPNCQLELNLQVLSAFNEAQTTNERTTKGKRESRESGRYNPGRNLTIGYMKSNTPKEYEINELESIIVKYIYDLAIDNIDYLNDINSLKISNTISILLKEILENFSLNKLEQLKFKFPNDLRLINPIISFLRSNSFSNDYKANIENCLSKLSKNDIERILSNPVYAGLHYVSTDPNAKNAKFATESVIKTDMSPIGYALNLDVFVETTNIPGFIGIDSFEKTYCFLFDLKTNKKNDTIPFLLDNKIRCSCGKKLVQITPGILQCPNNCYKYYKETVLKMVLNQITNTLLTENVGEFDKFIENINVSLNLHLRNVEKLRLKKNRLVGSFIENPTPSNEELIYSIQKDIENLSNITASHMEVQSFLIKIKNLIINKNNNLKNHKKVAEFLCNYILSNENYYAPIFKKFIKEVKITNAKNSRAIKSIIKFKFTSSKSGYLSSCLNRKTR</sequence>
<dbReference type="GO" id="GO:0003677">
    <property type="term" value="F:DNA binding"/>
    <property type="evidence" value="ECO:0007669"/>
    <property type="project" value="UniProtKB-KW"/>
</dbReference>
<evidence type="ECO:0000313" key="4">
    <source>
        <dbReference type="EMBL" id="EKY28640.1"/>
    </source>
</evidence>
<protein>
    <submittedName>
        <fullName evidence="4">Resolvase protein</fullName>
    </submittedName>
</protein>
<dbReference type="STRING" id="545697.HMPREF0216_00693"/>
<evidence type="ECO:0000259" key="3">
    <source>
        <dbReference type="PROSITE" id="PS51736"/>
    </source>
</evidence>
<dbReference type="InterPro" id="IPR038109">
    <property type="entry name" value="DNA_bind_recomb_sf"/>
</dbReference>
<gene>
    <name evidence="4" type="ORF">HMPREF0216_00693</name>
</gene>
<dbReference type="CDD" id="cd00338">
    <property type="entry name" value="Ser_Recombinase"/>
    <property type="match status" value="1"/>
</dbReference>
<keyword evidence="5" id="KW-1185">Reference proteome</keyword>
<dbReference type="PATRIC" id="fig|545697.3.peg.683"/>
<dbReference type="PROSITE" id="PS51736">
    <property type="entry name" value="RECOMBINASES_3"/>
    <property type="match status" value="1"/>
</dbReference>
<dbReference type="InterPro" id="IPR006119">
    <property type="entry name" value="Resolv_N"/>
</dbReference>
<keyword evidence="2" id="KW-0233">DNA recombination</keyword>